<dbReference type="OMA" id="QCIFYET"/>
<sequence>MVYPSTAPSPVFTKRKRQALYANPSEPHSAPGYSDIASPAQPLNRPGFLPNPRKSSEVSKEMTNRVATEADCTLRVLSTNVSGLVKWARHKDQLPLMFEIFGQLNSEVTDRNGGGKLFVLKSEGECVNCVFYQIDRCLPVMGQNHWYRCVGSYDSKQGLLKTVSVRALRPNENALIRPLVNATDKAMRQWLAQHKSLESRKAKK</sequence>
<evidence type="ECO:0000313" key="3">
    <source>
        <dbReference type="EnsemblMetazoa" id="CapteP203455"/>
    </source>
</evidence>
<dbReference type="Proteomes" id="UP000014760">
    <property type="component" value="Unassembled WGS sequence"/>
</dbReference>
<dbReference type="GO" id="GO:0051445">
    <property type="term" value="P:regulation of meiotic cell cycle"/>
    <property type="evidence" value="ECO:0007669"/>
    <property type="project" value="TreeGrafter"/>
</dbReference>
<reference evidence="3" key="3">
    <citation type="submission" date="2015-06" db="UniProtKB">
        <authorList>
            <consortium name="EnsemblMetazoa"/>
        </authorList>
    </citation>
    <scope>IDENTIFICATION</scope>
</reference>
<dbReference type="GO" id="GO:0007129">
    <property type="term" value="P:homologous chromosome pairing at meiosis"/>
    <property type="evidence" value="ECO:0007669"/>
    <property type="project" value="InterPro"/>
</dbReference>
<dbReference type="GO" id="GO:0007276">
    <property type="term" value="P:gamete generation"/>
    <property type="evidence" value="ECO:0007669"/>
    <property type="project" value="InterPro"/>
</dbReference>
<proteinExistence type="predicted"/>
<dbReference type="HOGENOM" id="CLU_1344413_0_0_1"/>
<evidence type="ECO:0000256" key="1">
    <source>
        <dbReference type="SAM" id="MobiDB-lite"/>
    </source>
</evidence>
<dbReference type="GO" id="GO:0000711">
    <property type="term" value="P:meiotic DNA repair synthesis"/>
    <property type="evidence" value="ECO:0007669"/>
    <property type="project" value="InterPro"/>
</dbReference>
<gene>
    <name evidence="2" type="ORF">CAPTEDRAFT_203455</name>
</gene>
<protein>
    <recommendedName>
        <fullName evidence="5">OB domain-containing protein</fullName>
    </recommendedName>
</protein>
<name>R7TT50_CAPTE</name>
<reference evidence="4" key="1">
    <citation type="submission" date="2012-12" db="EMBL/GenBank/DDBJ databases">
        <authorList>
            <person name="Hellsten U."/>
            <person name="Grimwood J."/>
            <person name="Chapman J.A."/>
            <person name="Shapiro H."/>
            <person name="Aerts A."/>
            <person name="Otillar R.P."/>
            <person name="Terry A.Y."/>
            <person name="Boore J.L."/>
            <person name="Simakov O."/>
            <person name="Marletaz F."/>
            <person name="Cho S.-J."/>
            <person name="Edsinger-Gonzales E."/>
            <person name="Havlak P."/>
            <person name="Kuo D.-H."/>
            <person name="Larsson T."/>
            <person name="Lv J."/>
            <person name="Arendt D."/>
            <person name="Savage R."/>
            <person name="Osoegawa K."/>
            <person name="de Jong P."/>
            <person name="Lindberg D.R."/>
            <person name="Seaver E.C."/>
            <person name="Weisblat D.A."/>
            <person name="Putnam N.H."/>
            <person name="Grigoriev I.V."/>
            <person name="Rokhsar D.S."/>
        </authorList>
    </citation>
    <scope>NUCLEOTIDE SEQUENCE</scope>
    <source>
        <strain evidence="4">I ESC-2004</strain>
    </source>
</reference>
<accession>R7TT50</accession>
<feature type="region of interest" description="Disordered" evidence="1">
    <location>
        <begin position="22"/>
        <end position="61"/>
    </location>
</feature>
<dbReference type="STRING" id="283909.R7TT50"/>
<dbReference type="EMBL" id="KB309512">
    <property type="protein sequence ID" value="ELT94210.1"/>
    <property type="molecule type" value="Genomic_DNA"/>
</dbReference>
<reference evidence="2 4" key="2">
    <citation type="journal article" date="2013" name="Nature">
        <title>Insights into bilaterian evolution from three spiralian genomes.</title>
        <authorList>
            <person name="Simakov O."/>
            <person name="Marletaz F."/>
            <person name="Cho S.J."/>
            <person name="Edsinger-Gonzales E."/>
            <person name="Havlak P."/>
            <person name="Hellsten U."/>
            <person name="Kuo D.H."/>
            <person name="Larsson T."/>
            <person name="Lv J."/>
            <person name="Arendt D."/>
            <person name="Savage R."/>
            <person name="Osoegawa K."/>
            <person name="de Jong P."/>
            <person name="Grimwood J."/>
            <person name="Chapman J.A."/>
            <person name="Shapiro H."/>
            <person name="Aerts A."/>
            <person name="Otillar R.P."/>
            <person name="Terry A.Y."/>
            <person name="Boore J.L."/>
            <person name="Grigoriev I.V."/>
            <person name="Lindberg D.R."/>
            <person name="Seaver E.C."/>
            <person name="Weisblat D.A."/>
            <person name="Putnam N.H."/>
            <person name="Rokhsar D.S."/>
        </authorList>
    </citation>
    <scope>NUCLEOTIDE SEQUENCE</scope>
    <source>
        <strain evidence="2 4">I ESC-2004</strain>
    </source>
</reference>
<dbReference type="EMBL" id="AMQN01012422">
    <property type="status" value="NOT_ANNOTATED_CDS"/>
    <property type="molecule type" value="Genomic_DNA"/>
</dbReference>
<dbReference type="InterPro" id="IPR033536">
    <property type="entry name" value="Spata22"/>
</dbReference>
<evidence type="ECO:0000313" key="4">
    <source>
        <dbReference type="Proteomes" id="UP000014760"/>
    </source>
</evidence>
<dbReference type="PANTHER" id="PTHR35258">
    <property type="entry name" value="SPERMATOGENESIS-ASSOCIATED PROTEIN 22"/>
    <property type="match status" value="1"/>
</dbReference>
<keyword evidence="4" id="KW-1185">Reference proteome</keyword>
<organism evidence="2">
    <name type="scientific">Capitella teleta</name>
    <name type="common">Polychaete worm</name>
    <dbReference type="NCBI Taxonomy" id="283909"/>
    <lineage>
        <taxon>Eukaryota</taxon>
        <taxon>Metazoa</taxon>
        <taxon>Spiralia</taxon>
        <taxon>Lophotrochozoa</taxon>
        <taxon>Annelida</taxon>
        <taxon>Polychaeta</taxon>
        <taxon>Sedentaria</taxon>
        <taxon>Scolecida</taxon>
        <taxon>Capitellidae</taxon>
        <taxon>Capitella</taxon>
    </lineage>
</organism>
<dbReference type="EnsemblMetazoa" id="CapteT203455">
    <property type="protein sequence ID" value="CapteP203455"/>
    <property type="gene ID" value="CapteG203455"/>
</dbReference>
<dbReference type="AlphaFoldDB" id="R7TT50"/>
<dbReference type="OrthoDB" id="10028206at2759"/>
<dbReference type="PANTHER" id="PTHR35258:SF1">
    <property type="entry name" value="SPERMATOGENESIS-ASSOCIATED PROTEIN 22"/>
    <property type="match status" value="1"/>
</dbReference>
<evidence type="ECO:0008006" key="5">
    <source>
        <dbReference type="Google" id="ProtNLM"/>
    </source>
</evidence>
<evidence type="ECO:0000313" key="2">
    <source>
        <dbReference type="EMBL" id="ELT94210.1"/>
    </source>
</evidence>